<gene>
    <name evidence="2" type="ORF">CHRY9390_02802</name>
</gene>
<protein>
    <recommendedName>
        <fullName evidence="4">Anti-sigma factor</fullName>
    </recommendedName>
</protein>
<organism evidence="2 3">
    <name type="scientific">Chryseobacterium aquaeductus</name>
    <dbReference type="NCBI Taxonomy" id="2675056"/>
    <lineage>
        <taxon>Bacteria</taxon>
        <taxon>Pseudomonadati</taxon>
        <taxon>Bacteroidota</taxon>
        <taxon>Flavobacteriia</taxon>
        <taxon>Flavobacteriales</taxon>
        <taxon>Weeksellaceae</taxon>
        <taxon>Chryseobacterium group</taxon>
        <taxon>Chryseobacterium</taxon>
    </lineage>
</organism>
<evidence type="ECO:0000313" key="3">
    <source>
        <dbReference type="Proteomes" id="UP000662618"/>
    </source>
</evidence>
<dbReference type="EMBL" id="CAJIMS010000001">
    <property type="protein sequence ID" value="CAD7814421.1"/>
    <property type="molecule type" value="Genomic_DNA"/>
</dbReference>
<feature type="transmembrane region" description="Helical" evidence="1">
    <location>
        <begin position="47"/>
        <end position="66"/>
    </location>
</feature>
<evidence type="ECO:0000256" key="1">
    <source>
        <dbReference type="SAM" id="Phobius"/>
    </source>
</evidence>
<dbReference type="AlphaFoldDB" id="A0A9N8QRI7"/>
<accession>A0A9N8QRI7</accession>
<sequence length="231" mass="26943">MNKKIKEQLKSDYEELEIKPSADLWSKIEVGLNDEDVANAGKITFHWWKYAAVALFLISFGAIFYFDKNNDDKKEFTKAVIRDKVEKLNIDKKESRLENENLVRTEIHNVDSQVNSIKKDERVKQSISTNTKYIYEDVVIDEKLKENENIQIPVAEEIDNSLNQKPELAERKKVNYTNAEQLLLGRELDKTREENLNEQRKFGVLDIRKIKSPNSLKILGFTVYSDEDATK</sequence>
<comment type="caution">
    <text evidence="2">The sequence shown here is derived from an EMBL/GenBank/DDBJ whole genome shotgun (WGS) entry which is preliminary data.</text>
</comment>
<keyword evidence="1" id="KW-0472">Membrane</keyword>
<proteinExistence type="predicted"/>
<dbReference type="Proteomes" id="UP000662618">
    <property type="component" value="Unassembled WGS sequence"/>
</dbReference>
<evidence type="ECO:0000313" key="2">
    <source>
        <dbReference type="EMBL" id="CAD7814421.1"/>
    </source>
</evidence>
<evidence type="ECO:0008006" key="4">
    <source>
        <dbReference type="Google" id="ProtNLM"/>
    </source>
</evidence>
<keyword evidence="3" id="KW-1185">Reference proteome</keyword>
<name>A0A9N8QRI7_9FLAO</name>
<dbReference type="RefSeq" id="WP_162089026.1">
    <property type="nucleotide sequence ID" value="NZ_CAJIMS010000001.1"/>
</dbReference>
<reference evidence="2" key="1">
    <citation type="submission" date="2020-12" db="EMBL/GenBank/DDBJ databases">
        <authorList>
            <person name="Rodrigo-Torres L."/>
            <person name="Arahal R. D."/>
            <person name="Lucena T."/>
        </authorList>
    </citation>
    <scope>NUCLEOTIDE SEQUENCE</scope>
    <source>
        <strain evidence="2">CECT 9390</strain>
    </source>
</reference>
<keyword evidence="1" id="KW-0812">Transmembrane</keyword>
<keyword evidence="1" id="KW-1133">Transmembrane helix</keyword>